<name>A0ABR0T3W5_9HYPO</name>
<dbReference type="CDD" id="cd12148">
    <property type="entry name" value="fungal_TF_MHR"/>
    <property type="match status" value="1"/>
</dbReference>
<evidence type="ECO:0000256" key="6">
    <source>
        <dbReference type="ARBA" id="ARBA00023242"/>
    </source>
</evidence>
<evidence type="ECO:0000256" key="3">
    <source>
        <dbReference type="ARBA" id="ARBA00023015"/>
    </source>
</evidence>
<keyword evidence="10" id="KW-1185">Reference proteome</keyword>
<evidence type="ECO:0000256" key="4">
    <source>
        <dbReference type="ARBA" id="ARBA00023026"/>
    </source>
</evidence>
<organism evidence="9 10">
    <name type="scientific">Cladobotryum mycophilum</name>
    <dbReference type="NCBI Taxonomy" id="491253"/>
    <lineage>
        <taxon>Eukaryota</taxon>
        <taxon>Fungi</taxon>
        <taxon>Dikarya</taxon>
        <taxon>Ascomycota</taxon>
        <taxon>Pezizomycotina</taxon>
        <taxon>Sordariomycetes</taxon>
        <taxon>Hypocreomycetidae</taxon>
        <taxon>Hypocreales</taxon>
        <taxon>Hypocreaceae</taxon>
        <taxon>Cladobotryum</taxon>
    </lineage>
</organism>
<protein>
    <submittedName>
        <fullName evidence="9">Depudecin biosynthesis cluster-specific transcription activator DEP6-like protein</fullName>
    </submittedName>
</protein>
<dbReference type="Proteomes" id="UP001338125">
    <property type="component" value="Unassembled WGS sequence"/>
</dbReference>
<dbReference type="PROSITE" id="PS00463">
    <property type="entry name" value="ZN2_CY6_FUNGAL_1"/>
    <property type="match status" value="1"/>
</dbReference>
<sequence>MSATVAKNTPAPSSAGTASHSTGQARSEPTPSSVQRLSCEECRVHKTRCDRNDPQCSRCAKMCLPCYYSNHAKPTFQTDMSRAPMTFDNRISTIAEQGGPKLATSNHMMMPPSHHQQPAMQRAGTDMGPTFAAPPAVMGSSSNVSPLQWSAPPGNMVIHGLQTPGAGVIPEQVMVQQSVTGWSNQTSLDVSGFQSFDTPAVCAPDDLLMKETLPDGGQPFDPNSIVFDPTSQFVPCISADITTLLHNQFFDVFYPVMPVVNKTRFQNELLHQFPSVEVQTLSHSISALAALSAPEFRCYADQYYEQGRILLDICERHESGDSLISINILQAAAVLTLYELKRPNFARAYITLGRAIRIARVMGLDRGPSNPGIGSRWGLRTPMPEPMSSAVEEENRRTFWLLYMFDVFTSLESQTTFGFDNMNHIPLPNPSEYTGFAFDGSMPSIRHVFETLEVPPTSPFAATVIMITLHRRCADHLKASSTQASYNFGDIQFAITKAIDHCRYTLLSAHMTGANRSEQLSLVMRINLDAVEIILHDAALVRIENGQWPANVPTNSAAKCMMAATDIVTAIQMGQSLTGHALAGFEQLDRFLAWPMATAIQVCLRMLDRNGEVSLQWVNFLRILSSAMRKLILPEHVAPGLLERVDARIAGAGR</sequence>
<evidence type="ECO:0000259" key="8">
    <source>
        <dbReference type="PROSITE" id="PS50048"/>
    </source>
</evidence>
<evidence type="ECO:0000256" key="7">
    <source>
        <dbReference type="SAM" id="MobiDB-lite"/>
    </source>
</evidence>
<evidence type="ECO:0000313" key="9">
    <source>
        <dbReference type="EMBL" id="KAK5999102.1"/>
    </source>
</evidence>
<dbReference type="PANTHER" id="PTHR47338:SF27">
    <property type="entry name" value="ZN(II)2CYS6 TRANSCRIPTION FACTOR (EUROFUNG)"/>
    <property type="match status" value="1"/>
</dbReference>
<accession>A0ABR0T3W5</accession>
<comment type="subcellular location">
    <subcellularLocation>
        <location evidence="1">Nucleus</location>
    </subcellularLocation>
</comment>
<evidence type="ECO:0000256" key="1">
    <source>
        <dbReference type="ARBA" id="ARBA00004123"/>
    </source>
</evidence>
<comment type="caution">
    <text evidence="9">The sequence shown here is derived from an EMBL/GenBank/DDBJ whole genome shotgun (WGS) entry which is preliminary data.</text>
</comment>
<dbReference type="InterPro" id="IPR007219">
    <property type="entry name" value="XnlR_reg_dom"/>
</dbReference>
<dbReference type="SMART" id="SM00066">
    <property type="entry name" value="GAL4"/>
    <property type="match status" value="1"/>
</dbReference>
<feature type="domain" description="Zn(2)-C6 fungal-type" evidence="8">
    <location>
        <begin position="38"/>
        <end position="68"/>
    </location>
</feature>
<dbReference type="EMBL" id="JAVFKD010000001">
    <property type="protein sequence ID" value="KAK5999102.1"/>
    <property type="molecule type" value="Genomic_DNA"/>
</dbReference>
<keyword evidence="2" id="KW-0479">Metal-binding</keyword>
<feature type="compositionally biased region" description="Polar residues" evidence="7">
    <location>
        <begin position="1"/>
        <end position="36"/>
    </location>
</feature>
<evidence type="ECO:0000256" key="2">
    <source>
        <dbReference type="ARBA" id="ARBA00022723"/>
    </source>
</evidence>
<dbReference type="SUPFAM" id="SSF57701">
    <property type="entry name" value="Zn2/Cys6 DNA-binding domain"/>
    <property type="match status" value="1"/>
</dbReference>
<dbReference type="Gene3D" id="4.10.240.10">
    <property type="entry name" value="Zn(2)-C6 fungal-type DNA-binding domain"/>
    <property type="match status" value="1"/>
</dbReference>
<feature type="region of interest" description="Disordered" evidence="7">
    <location>
        <begin position="1"/>
        <end position="37"/>
    </location>
</feature>
<gene>
    <name evidence="9" type="ORF">PT974_01491</name>
</gene>
<dbReference type="Pfam" id="PF00172">
    <property type="entry name" value="Zn_clus"/>
    <property type="match status" value="1"/>
</dbReference>
<dbReference type="PANTHER" id="PTHR47338">
    <property type="entry name" value="ZN(II)2CYS6 TRANSCRIPTION FACTOR (EUROFUNG)-RELATED"/>
    <property type="match status" value="1"/>
</dbReference>
<dbReference type="SMART" id="SM00906">
    <property type="entry name" value="Fungal_trans"/>
    <property type="match status" value="1"/>
</dbReference>
<dbReference type="Pfam" id="PF04082">
    <property type="entry name" value="Fungal_trans"/>
    <property type="match status" value="1"/>
</dbReference>
<keyword evidence="3" id="KW-0805">Transcription regulation</keyword>
<keyword evidence="4" id="KW-0843">Virulence</keyword>
<dbReference type="InterPro" id="IPR001138">
    <property type="entry name" value="Zn2Cys6_DnaBD"/>
</dbReference>
<evidence type="ECO:0000256" key="5">
    <source>
        <dbReference type="ARBA" id="ARBA00023163"/>
    </source>
</evidence>
<keyword evidence="5" id="KW-0804">Transcription</keyword>
<dbReference type="InterPro" id="IPR036864">
    <property type="entry name" value="Zn2-C6_fun-type_DNA-bd_sf"/>
</dbReference>
<reference evidence="9 10" key="1">
    <citation type="submission" date="2024-01" db="EMBL/GenBank/DDBJ databases">
        <title>Complete genome of Cladobotryum mycophilum ATHUM6906.</title>
        <authorList>
            <person name="Christinaki A.C."/>
            <person name="Myridakis A.I."/>
            <person name="Kouvelis V.N."/>
        </authorList>
    </citation>
    <scope>NUCLEOTIDE SEQUENCE [LARGE SCALE GENOMIC DNA]</scope>
    <source>
        <strain evidence="9 10">ATHUM6906</strain>
    </source>
</reference>
<dbReference type="InterPro" id="IPR050815">
    <property type="entry name" value="TF_fung"/>
</dbReference>
<proteinExistence type="predicted"/>
<evidence type="ECO:0000313" key="10">
    <source>
        <dbReference type="Proteomes" id="UP001338125"/>
    </source>
</evidence>
<keyword evidence="6" id="KW-0539">Nucleus</keyword>
<dbReference type="PROSITE" id="PS50048">
    <property type="entry name" value="ZN2_CY6_FUNGAL_2"/>
    <property type="match status" value="1"/>
</dbReference>
<dbReference type="CDD" id="cd00067">
    <property type="entry name" value="GAL4"/>
    <property type="match status" value="1"/>
</dbReference>